<comment type="caution">
    <text evidence="2">The sequence shown here is derived from an EMBL/GenBank/DDBJ whole genome shotgun (WGS) entry which is preliminary data.</text>
</comment>
<protein>
    <submittedName>
        <fullName evidence="2">Uncharacterized protein</fullName>
    </submittedName>
</protein>
<evidence type="ECO:0000313" key="2">
    <source>
        <dbReference type="EMBL" id="MDE1461010.1"/>
    </source>
</evidence>
<keyword evidence="1" id="KW-0175">Coiled coil</keyword>
<feature type="coiled-coil region" evidence="1">
    <location>
        <begin position="39"/>
        <end position="76"/>
    </location>
</feature>
<evidence type="ECO:0000256" key="1">
    <source>
        <dbReference type="SAM" id="Coils"/>
    </source>
</evidence>
<keyword evidence="3" id="KW-1185">Reference proteome</keyword>
<organism evidence="2 3">
    <name type="scientific">Spartinivicinus poritis</name>
    <dbReference type="NCBI Taxonomy" id="2994640"/>
    <lineage>
        <taxon>Bacteria</taxon>
        <taxon>Pseudomonadati</taxon>
        <taxon>Pseudomonadota</taxon>
        <taxon>Gammaproteobacteria</taxon>
        <taxon>Oceanospirillales</taxon>
        <taxon>Zooshikellaceae</taxon>
        <taxon>Spartinivicinus</taxon>
    </lineage>
</organism>
<proteinExistence type="predicted"/>
<gene>
    <name evidence="2" type="ORF">ORQ98_03395</name>
</gene>
<dbReference type="Proteomes" id="UP001528823">
    <property type="component" value="Unassembled WGS sequence"/>
</dbReference>
<dbReference type="InterPro" id="IPR035074">
    <property type="entry name" value="EspA/CesA-like"/>
</dbReference>
<sequence>MLESSGIRPISSLPSAMPSVDAMAYTVLLDQLKVYHGRLTEIYEKMQETNNSLSNLNNLSGEIRKLRSELKDDDATKSLTQDQINTLKEFGIEIPNNGKDLNKEKFNDLIANIDGKKDDLSQSNQLLNVRFQDYKKKYDSTFDLLSNILKGTASSKDNIIRNTNG</sequence>
<accession>A0ABT5U460</accession>
<dbReference type="EMBL" id="JAPMOU010000003">
    <property type="protein sequence ID" value="MDE1461010.1"/>
    <property type="molecule type" value="Genomic_DNA"/>
</dbReference>
<reference evidence="2 3" key="1">
    <citation type="submission" date="2022-11" db="EMBL/GenBank/DDBJ databases">
        <title>Spartinivicinus poritis sp. nov., isolated from scleractinian coral Porites lutea.</title>
        <authorList>
            <person name="Zhang G."/>
            <person name="Cai L."/>
            <person name="Wei Q."/>
        </authorList>
    </citation>
    <scope>NUCLEOTIDE SEQUENCE [LARGE SCALE GENOMIC DNA]</scope>
    <source>
        <strain evidence="2 3">A2-2</strain>
    </source>
</reference>
<dbReference type="SUPFAM" id="SSF116927">
    <property type="entry name" value="EspA/CesA-like"/>
    <property type="match status" value="1"/>
</dbReference>
<dbReference type="RefSeq" id="WP_274687379.1">
    <property type="nucleotide sequence ID" value="NZ_JAPMOU010000003.1"/>
</dbReference>
<evidence type="ECO:0000313" key="3">
    <source>
        <dbReference type="Proteomes" id="UP001528823"/>
    </source>
</evidence>
<name>A0ABT5U460_9GAMM</name>